<dbReference type="Proteomes" id="UP000241769">
    <property type="component" value="Unassembled WGS sequence"/>
</dbReference>
<name>A0A2P6MWY9_9EUKA</name>
<comment type="caution">
    <text evidence="6">The sequence shown here is derived from an EMBL/GenBank/DDBJ whole genome shotgun (WGS) entry which is preliminary data.</text>
</comment>
<dbReference type="Gene3D" id="2.60.120.200">
    <property type="match status" value="1"/>
</dbReference>
<keyword evidence="6" id="KW-0418">Kinase</keyword>
<feature type="domain" description="LamG-like jellyroll fold" evidence="4">
    <location>
        <begin position="383"/>
        <end position="514"/>
    </location>
</feature>
<evidence type="ECO:0000256" key="2">
    <source>
        <dbReference type="ARBA" id="ARBA00023157"/>
    </source>
</evidence>
<sequence length="527" mass="55549">MLRSYLLLLTLSLALAQNCDVGFSFCAGANTCYNPTQYVCSTDKFNGQEKLCAAGTFSCNNICVAECGYQCNADGSYTPRANPTCPTVPQCGDGSILCGTTCHDSSKFCCVSGFATPKSSCPKPSDECIKTSPCPIHLSNVGTLFDGQLRLFHGAGATEVNFTLTDGELRDDRGQICYISASGQLQCNFQAQTNDTNFCISNDILRHSGGTLSFACDTGTGGSNIYDRLIDSICSPLYIHVEQVCPSTSSYSPPPTQAPSTVAPNVPACTWCPQPAPCTWCPKPPSACSWCAQPPPIVFPSHGASCPEKWNVGGVSLPNPFLHFSFDLDLAAKVVSDDSGNGRDGTIMGLPIQTSGVVKAAISFDASVGLQAVQVNKFTGLGSNFTLATWLKLSAADAATFKIASTRGTWNMFTGWDWQYCPLTKVVSFSSGFTSTSWKVELNANVWTHLAVTADSQAGQVTLFVNGQAGVPQSLDVKASTGALSLAGGSVEGVAGLSGCLDDFVVFDVAMDAQQIELIKNNGCPLQ</sequence>
<evidence type="ECO:0000256" key="1">
    <source>
        <dbReference type="ARBA" id="ARBA00022729"/>
    </source>
</evidence>
<protein>
    <submittedName>
        <fullName evidence="6">Serine/threonine protein kinase</fullName>
    </submittedName>
</protein>
<dbReference type="InParanoid" id="A0A2P6MWY9"/>
<evidence type="ECO:0000256" key="3">
    <source>
        <dbReference type="SAM" id="SignalP"/>
    </source>
</evidence>
<keyword evidence="6" id="KW-0723">Serine/threonine-protein kinase</keyword>
<keyword evidence="2" id="KW-1015">Disulfide bond</keyword>
<keyword evidence="7" id="KW-1185">Reference proteome</keyword>
<dbReference type="EMBL" id="MDYQ01000343">
    <property type="protein sequence ID" value="PRP76197.1"/>
    <property type="molecule type" value="Genomic_DNA"/>
</dbReference>
<reference evidence="6 7" key="1">
    <citation type="journal article" date="2018" name="Genome Biol. Evol.">
        <title>Multiple Roots of Fruiting Body Formation in Amoebozoa.</title>
        <authorList>
            <person name="Hillmann F."/>
            <person name="Forbes G."/>
            <person name="Novohradska S."/>
            <person name="Ferling I."/>
            <person name="Riege K."/>
            <person name="Groth M."/>
            <person name="Westermann M."/>
            <person name="Marz M."/>
            <person name="Spaller T."/>
            <person name="Winckler T."/>
            <person name="Schaap P."/>
            <person name="Glockner G."/>
        </authorList>
    </citation>
    <scope>NUCLEOTIDE SEQUENCE [LARGE SCALE GENOMIC DNA]</scope>
    <source>
        <strain evidence="6 7">Jena</strain>
    </source>
</reference>
<organism evidence="6 7">
    <name type="scientific">Planoprotostelium fungivorum</name>
    <dbReference type="NCBI Taxonomy" id="1890364"/>
    <lineage>
        <taxon>Eukaryota</taxon>
        <taxon>Amoebozoa</taxon>
        <taxon>Evosea</taxon>
        <taxon>Variosea</taxon>
        <taxon>Cavosteliida</taxon>
        <taxon>Cavosteliaceae</taxon>
        <taxon>Planoprotostelium</taxon>
    </lineage>
</organism>
<dbReference type="SUPFAM" id="SSF49899">
    <property type="entry name" value="Concanavalin A-like lectins/glucanases"/>
    <property type="match status" value="1"/>
</dbReference>
<dbReference type="InterPro" id="IPR006558">
    <property type="entry name" value="LamG-like"/>
</dbReference>
<dbReference type="InterPro" id="IPR013320">
    <property type="entry name" value="ConA-like_dom_sf"/>
</dbReference>
<keyword evidence="1 3" id="KW-0732">Signal</keyword>
<accession>A0A2P6MWY9</accession>
<gene>
    <name evidence="6" type="ORF">PROFUN_13743</name>
    <name evidence="5" type="ORF">PROFUN_16358</name>
</gene>
<evidence type="ECO:0000259" key="4">
    <source>
        <dbReference type="SMART" id="SM00560"/>
    </source>
</evidence>
<dbReference type="EMBL" id="MDYQ01000489">
    <property type="protein sequence ID" value="PRP74196.1"/>
    <property type="molecule type" value="Genomic_DNA"/>
</dbReference>
<dbReference type="GO" id="GO:0004674">
    <property type="term" value="F:protein serine/threonine kinase activity"/>
    <property type="evidence" value="ECO:0007669"/>
    <property type="project" value="UniProtKB-KW"/>
</dbReference>
<dbReference type="AlphaFoldDB" id="A0A2P6MWY9"/>
<evidence type="ECO:0000313" key="7">
    <source>
        <dbReference type="Proteomes" id="UP000241769"/>
    </source>
</evidence>
<keyword evidence="6" id="KW-0808">Transferase</keyword>
<feature type="chain" id="PRO_5015085609" evidence="3">
    <location>
        <begin position="17"/>
        <end position="527"/>
    </location>
</feature>
<dbReference type="Pfam" id="PF22799">
    <property type="entry name" value="PIR1-like_C"/>
    <property type="match status" value="1"/>
</dbReference>
<feature type="signal peptide" evidence="3">
    <location>
        <begin position="1"/>
        <end position="16"/>
    </location>
</feature>
<evidence type="ECO:0000313" key="5">
    <source>
        <dbReference type="EMBL" id="PRP74196.1"/>
    </source>
</evidence>
<evidence type="ECO:0000313" key="6">
    <source>
        <dbReference type="EMBL" id="PRP76197.1"/>
    </source>
</evidence>
<proteinExistence type="predicted"/>
<dbReference type="SMART" id="SM00560">
    <property type="entry name" value="LamGL"/>
    <property type="match status" value="1"/>
</dbReference>
<dbReference type="Pfam" id="PF13385">
    <property type="entry name" value="Laminin_G_3"/>
    <property type="match status" value="1"/>
</dbReference>
<dbReference type="InterPro" id="IPR054508">
    <property type="entry name" value="PIR1-like_C"/>
</dbReference>